<comment type="caution">
    <text evidence="1">The sequence shown here is derived from an EMBL/GenBank/DDBJ whole genome shotgun (WGS) entry which is preliminary data.</text>
</comment>
<name>A0A8J2MUY6_9BILA</name>
<evidence type="ECO:0000313" key="1">
    <source>
        <dbReference type="EMBL" id="CAG9540859.1"/>
    </source>
</evidence>
<reference evidence="1" key="1">
    <citation type="submission" date="2021-09" db="EMBL/GenBank/DDBJ databases">
        <authorList>
            <consortium name="Pathogen Informatics"/>
        </authorList>
    </citation>
    <scope>NUCLEOTIDE SEQUENCE</scope>
</reference>
<evidence type="ECO:0000313" key="2">
    <source>
        <dbReference type="Proteomes" id="UP000746747"/>
    </source>
</evidence>
<keyword evidence="2" id="KW-1185">Reference proteome</keyword>
<accession>A0A8J2MUY6</accession>
<sequence length="88" mass="9987">MRNFWPSKESWDDTIYLILLGGWVSGDSFVRVTCSIQERPRCHGIIFVYIGDFHSFILQALGQLLSSLTWDYSNCIEMSNNHGASIAA</sequence>
<protein>
    <submittedName>
        <fullName evidence="1">Uncharacterized protein</fullName>
    </submittedName>
</protein>
<gene>
    <name evidence="1" type="ORF">CJOHNSTONI_LOCUS10330</name>
</gene>
<organism evidence="1 2">
    <name type="scientific">Cercopithifilaria johnstoni</name>
    <dbReference type="NCBI Taxonomy" id="2874296"/>
    <lineage>
        <taxon>Eukaryota</taxon>
        <taxon>Metazoa</taxon>
        <taxon>Ecdysozoa</taxon>
        <taxon>Nematoda</taxon>
        <taxon>Chromadorea</taxon>
        <taxon>Rhabditida</taxon>
        <taxon>Spirurina</taxon>
        <taxon>Spiruromorpha</taxon>
        <taxon>Filarioidea</taxon>
        <taxon>Onchocercidae</taxon>
        <taxon>Cercopithifilaria</taxon>
    </lineage>
</organism>
<dbReference type="EMBL" id="CAKAEH010002036">
    <property type="protein sequence ID" value="CAG9540859.1"/>
    <property type="molecule type" value="Genomic_DNA"/>
</dbReference>
<proteinExistence type="predicted"/>
<dbReference type="Proteomes" id="UP000746747">
    <property type="component" value="Unassembled WGS sequence"/>
</dbReference>
<dbReference type="AlphaFoldDB" id="A0A8J2MUY6"/>